<organism evidence="2 3">
    <name type="scientific">Candidatus Allocopromorpha excrementigallinarum</name>
    <dbReference type="NCBI Taxonomy" id="2840742"/>
    <lineage>
        <taxon>Bacteria</taxon>
        <taxon>Bacillati</taxon>
        <taxon>Bacillota</taxon>
        <taxon>Clostridia</taxon>
        <taxon>Eubacteriales</taxon>
        <taxon>Eubacteriaceae</taxon>
        <taxon>Eubacteriaceae incertae sedis</taxon>
        <taxon>Candidatus Allocopromorpha</taxon>
    </lineage>
</organism>
<protein>
    <submittedName>
        <fullName evidence="2">P1 family peptidase</fullName>
    </submittedName>
</protein>
<gene>
    <name evidence="2" type="ORF">IAC50_09280</name>
</gene>
<dbReference type="SUPFAM" id="SSF56266">
    <property type="entry name" value="DmpA/ArgJ-like"/>
    <property type="match status" value="1"/>
</dbReference>
<name>A0A9D1I4A6_9FIRM</name>
<dbReference type="EMBL" id="DVMP01000163">
    <property type="protein sequence ID" value="HIU26670.1"/>
    <property type="molecule type" value="Genomic_DNA"/>
</dbReference>
<dbReference type="Gene3D" id="3.60.70.12">
    <property type="entry name" value="L-amino peptidase D-ALA esterase/amidase"/>
    <property type="match status" value="1"/>
</dbReference>
<evidence type="ECO:0000256" key="1">
    <source>
        <dbReference type="ARBA" id="ARBA00007068"/>
    </source>
</evidence>
<proteinExistence type="inferred from homology"/>
<evidence type="ECO:0000313" key="3">
    <source>
        <dbReference type="Proteomes" id="UP000824090"/>
    </source>
</evidence>
<evidence type="ECO:0000313" key="2">
    <source>
        <dbReference type="EMBL" id="HIU26670.1"/>
    </source>
</evidence>
<dbReference type="InterPro" id="IPR005321">
    <property type="entry name" value="Peptidase_S58_DmpA"/>
</dbReference>
<reference evidence="2" key="1">
    <citation type="submission" date="2020-10" db="EMBL/GenBank/DDBJ databases">
        <authorList>
            <person name="Gilroy R."/>
        </authorList>
    </citation>
    <scope>NUCLEOTIDE SEQUENCE</scope>
    <source>
        <strain evidence="2">ChiHcec3-6078</strain>
    </source>
</reference>
<comment type="similarity">
    <text evidence="1">Belongs to the peptidase S58 family.</text>
</comment>
<dbReference type="GO" id="GO:0004177">
    <property type="term" value="F:aminopeptidase activity"/>
    <property type="evidence" value="ECO:0007669"/>
    <property type="project" value="TreeGrafter"/>
</dbReference>
<comment type="caution">
    <text evidence="2">The sequence shown here is derived from an EMBL/GenBank/DDBJ whole genome shotgun (WGS) entry which is preliminary data.</text>
</comment>
<dbReference type="PANTHER" id="PTHR36512">
    <property type="entry name" value="D-AMINOPEPTIDASE"/>
    <property type="match status" value="1"/>
</dbReference>
<dbReference type="Pfam" id="PF03576">
    <property type="entry name" value="Peptidase_S58"/>
    <property type="match status" value="1"/>
</dbReference>
<dbReference type="AlphaFoldDB" id="A0A9D1I4A6"/>
<reference evidence="2" key="2">
    <citation type="journal article" date="2021" name="PeerJ">
        <title>Extensive microbial diversity within the chicken gut microbiome revealed by metagenomics and culture.</title>
        <authorList>
            <person name="Gilroy R."/>
            <person name="Ravi A."/>
            <person name="Getino M."/>
            <person name="Pursley I."/>
            <person name="Horton D.L."/>
            <person name="Alikhan N.F."/>
            <person name="Baker D."/>
            <person name="Gharbi K."/>
            <person name="Hall N."/>
            <person name="Watson M."/>
            <person name="Adriaenssens E.M."/>
            <person name="Foster-Nyarko E."/>
            <person name="Jarju S."/>
            <person name="Secka A."/>
            <person name="Antonio M."/>
            <person name="Oren A."/>
            <person name="Chaudhuri R.R."/>
            <person name="La Ragione R."/>
            <person name="Hildebrand F."/>
            <person name="Pallen M.J."/>
        </authorList>
    </citation>
    <scope>NUCLEOTIDE SEQUENCE</scope>
    <source>
        <strain evidence="2">ChiHcec3-6078</strain>
    </source>
</reference>
<dbReference type="InterPro" id="IPR016117">
    <property type="entry name" value="ArgJ-like_dom_sf"/>
</dbReference>
<accession>A0A9D1I4A6</accession>
<dbReference type="CDD" id="cd02253">
    <property type="entry name" value="DmpA"/>
    <property type="match status" value="1"/>
</dbReference>
<dbReference type="Proteomes" id="UP000824090">
    <property type="component" value="Unassembled WGS sequence"/>
</dbReference>
<dbReference type="PANTHER" id="PTHR36512:SF3">
    <property type="entry name" value="BLR5678 PROTEIN"/>
    <property type="match status" value="1"/>
</dbReference>
<sequence>MKKRARDLGIPFEGICGVNNAITDVEGVEVGYTTLIRGESAKDTAPADDFARTGVTAVLPRGKSRSAVFAGRHDLNGNGELTGTHWIDDSGFLHGPIMITNTHSVGVVREAASKWMIENNYFYPLIKDNKEVPGMAFFYPVVGETFDGVLNNINGFKIKEEHALAALENAHGGPVEEGNVGGGTGMRCHGFKGGTGTSSRVVKDIPGKEYTVGVLVQANHGTRDEFRIKGIPFGKEIAGFEQELPGLAPKAGDGSIIVIVATDAPMMPWQLSKMCKRVPLGIGSLGSGCQNGSGDIFLAFSTANPGAFSKDTVTVEMLSDEQIDPFYRAVVQAVEEAILNAMVAAETMEGRNLNKTYAIPHDQIKAILKKYEALFKNC</sequence>